<dbReference type="SUPFAM" id="SSF54862">
    <property type="entry name" value="4Fe-4S ferredoxins"/>
    <property type="match status" value="1"/>
</dbReference>
<dbReference type="EMBL" id="CP063373">
    <property type="protein sequence ID" value="QOV34264.1"/>
    <property type="molecule type" value="Genomic_DNA"/>
</dbReference>
<dbReference type="Proteomes" id="UP000594205">
    <property type="component" value="Chromosome"/>
</dbReference>
<sequence>MKVNVDQGRCCGAGQCVLIAPDVFDQRDDDGIVTLIDPTPAADLHAATREAAAVCPASAITIDDDSEPTRQVPSRPGDGGKITCLDPARLPTLTTQSRAAHHATARRRDESRGAGPCLTAPLPSSPRPGTTGTT</sequence>
<accession>A0A7M2SD65</accession>
<organism evidence="11 12">
    <name type="scientific">Streptomyces ferrugineus</name>
    <dbReference type="NCBI Taxonomy" id="1413221"/>
    <lineage>
        <taxon>Bacteria</taxon>
        <taxon>Bacillati</taxon>
        <taxon>Actinomycetota</taxon>
        <taxon>Actinomycetes</taxon>
        <taxon>Kitasatosporales</taxon>
        <taxon>Streptomycetaceae</taxon>
        <taxon>Streptomyces</taxon>
    </lineage>
</organism>
<evidence type="ECO:0000256" key="5">
    <source>
        <dbReference type="ARBA" id="ARBA00023004"/>
    </source>
</evidence>
<evidence type="ECO:0000256" key="6">
    <source>
        <dbReference type="ARBA" id="ARBA00023014"/>
    </source>
</evidence>
<evidence type="ECO:0000256" key="2">
    <source>
        <dbReference type="ARBA" id="ARBA00022448"/>
    </source>
</evidence>
<keyword evidence="7" id="KW-0003">3Fe-4S</keyword>
<evidence type="ECO:0000256" key="3">
    <source>
        <dbReference type="ARBA" id="ARBA00022723"/>
    </source>
</evidence>
<keyword evidence="6 8" id="KW-0411">Iron-sulfur</keyword>
<evidence type="ECO:0000256" key="4">
    <source>
        <dbReference type="ARBA" id="ARBA00022982"/>
    </source>
</evidence>
<keyword evidence="5 8" id="KW-0408">Iron</keyword>
<dbReference type="GO" id="GO:0051538">
    <property type="term" value="F:3 iron, 4 sulfur cluster binding"/>
    <property type="evidence" value="ECO:0007669"/>
    <property type="project" value="UniProtKB-KW"/>
</dbReference>
<reference evidence="11 12" key="1">
    <citation type="submission" date="2020-10" db="EMBL/GenBank/DDBJ databases">
        <title>Streptomyces ferrugineus complate genome analysis.</title>
        <authorList>
            <person name="Anwar N."/>
        </authorList>
    </citation>
    <scope>NUCLEOTIDE SEQUENCE [LARGE SCALE GENOMIC DNA]</scope>
    <source>
        <strain evidence="11 12">CCTCC AA2014009</strain>
    </source>
</reference>
<dbReference type="InterPro" id="IPR017896">
    <property type="entry name" value="4Fe4S_Fe-S-bd"/>
</dbReference>
<comment type="cofactor">
    <cofactor evidence="1">
        <name>[3Fe-4S] cluster</name>
        <dbReference type="ChEBI" id="CHEBI:21137"/>
    </cofactor>
</comment>
<dbReference type="AlphaFoldDB" id="A0A7M2SD65"/>
<dbReference type="PROSITE" id="PS51379">
    <property type="entry name" value="4FE4S_FER_2"/>
    <property type="match status" value="1"/>
</dbReference>
<dbReference type="InterPro" id="IPR001080">
    <property type="entry name" value="3Fe4S_ferredoxin"/>
</dbReference>
<evidence type="ECO:0000256" key="1">
    <source>
        <dbReference type="ARBA" id="ARBA00001927"/>
    </source>
</evidence>
<evidence type="ECO:0000259" key="10">
    <source>
        <dbReference type="PROSITE" id="PS51379"/>
    </source>
</evidence>
<dbReference type="Gene3D" id="3.30.70.20">
    <property type="match status" value="1"/>
</dbReference>
<gene>
    <name evidence="11" type="ORF">IM697_29510</name>
</gene>
<keyword evidence="12" id="KW-1185">Reference proteome</keyword>
<comment type="function">
    <text evidence="8">Ferredoxins are iron-sulfur proteins that transfer electrons in a wide variety of metabolic reactions.</text>
</comment>
<dbReference type="InterPro" id="IPR051269">
    <property type="entry name" value="Fe-S_cluster_ET"/>
</dbReference>
<dbReference type="PANTHER" id="PTHR36923:SF3">
    <property type="entry name" value="FERREDOXIN"/>
    <property type="match status" value="1"/>
</dbReference>
<protein>
    <recommendedName>
        <fullName evidence="8">Ferredoxin</fullName>
    </recommendedName>
</protein>
<evidence type="ECO:0000256" key="9">
    <source>
        <dbReference type="SAM" id="MobiDB-lite"/>
    </source>
</evidence>
<evidence type="ECO:0000256" key="7">
    <source>
        <dbReference type="ARBA" id="ARBA00023291"/>
    </source>
</evidence>
<dbReference type="Pfam" id="PF13370">
    <property type="entry name" value="Fer4_13"/>
    <property type="match status" value="1"/>
</dbReference>
<keyword evidence="4 8" id="KW-0249">Electron transport</keyword>
<dbReference type="PRINTS" id="PR00352">
    <property type="entry name" value="3FE4SFRDOXIN"/>
</dbReference>
<dbReference type="KEGG" id="sfeu:IM697_29510"/>
<proteinExistence type="predicted"/>
<keyword evidence="2 8" id="KW-0813">Transport</keyword>
<name>A0A7M2SD65_9ACTN</name>
<evidence type="ECO:0000256" key="8">
    <source>
        <dbReference type="RuleBase" id="RU368020"/>
    </source>
</evidence>
<feature type="domain" description="4Fe-4S ferredoxin-type" evidence="10">
    <location>
        <begin position="1"/>
        <end position="29"/>
    </location>
</feature>
<evidence type="ECO:0000313" key="12">
    <source>
        <dbReference type="Proteomes" id="UP000594205"/>
    </source>
</evidence>
<feature type="region of interest" description="Disordered" evidence="9">
    <location>
        <begin position="60"/>
        <end position="134"/>
    </location>
</feature>
<evidence type="ECO:0000313" key="11">
    <source>
        <dbReference type="EMBL" id="QOV34264.1"/>
    </source>
</evidence>
<dbReference type="GO" id="GO:0005506">
    <property type="term" value="F:iron ion binding"/>
    <property type="evidence" value="ECO:0007669"/>
    <property type="project" value="UniProtKB-UniRule"/>
</dbReference>
<keyword evidence="3 8" id="KW-0479">Metal-binding</keyword>
<dbReference type="PANTHER" id="PTHR36923">
    <property type="entry name" value="FERREDOXIN"/>
    <property type="match status" value="1"/>
</dbReference>
<dbReference type="GO" id="GO:0009055">
    <property type="term" value="F:electron transfer activity"/>
    <property type="evidence" value="ECO:0007669"/>
    <property type="project" value="UniProtKB-UniRule"/>
</dbReference>